<feature type="compositionally biased region" description="Low complexity" evidence="1">
    <location>
        <begin position="31"/>
        <end position="45"/>
    </location>
</feature>
<evidence type="ECO:0000256" key="1">
    <source>
        <dbReference type="SAM" id="MobiDB-lite"/>
    </source>
</evidence>
<accession>A0A448KAZ0</accession>
<feature type="region of interest" description="Disordered" evidence="1">
    <location>
        <begin position="132"/>
        <end position="152"/>
    </location>
</feature>
<gene>
    <name evidence="2" type="ORF">NCTC11923_00702</name>
</gene>
<protein>
    <submittedName>
        <fullName evidence="2">Uncharacterized protein</fullName>
    </submittedName>
</protein>
<dbReference type="KEGG" id="asla:NCTC11923_00702"/>
<sequence>MDEPPIRTPMGTPMGLVKRTRSGLASAASTVAGAARAPARKAVPTGPTPTEPLRGTALERRLRTALSTAPHARSTASQVMSASPLRRGLFNVGLKQAARLRREGYLPASAGLEREELVRIHGAIIPTIADGTFRRPSRSRPDKAMTSSHGRTTGELHEIDVPQEQAALGALGWTRLCVDTDEIRARRVLSIIHSYHLDVLISPLGPSPSEYAADMRLLLPRGLSPQIQEALHQSSRPTLRLHLLGEGRIAVDDGSLLVRTFPDCPHPWPGSLLVEGGRVTRAEIEIHRHPNVMANILDVVDP</sequence>
<name>A0A448KAZ0_9ACTO</name>
<proteinExistence type="predicted"/>
<keyword evidence="3" id="KW-1185">Reference proteome</keyword>
<dbReference type="AlphaFoldDB" id="A0A448KAZ0"/>
<reference evidence="2 3" key="1">
    <citation type="submission" date="2018-12" db="EMBL/GenBank/DDBJ databases">
        <authorList>
            <consortium name="Pathogen Informatics"/>
        </authorList>
    </citation>
    <scope>NUCLEOTIDE SEQUENCE [LARGE SCALE GENOMIC DNA]</scope>
    <source>
        <strain evidence="2 3">NCTC11923</strain>
    </source>
</reference>
<feature type="region of interest" description="Disordered" evidence="1">
    <location>
        <begin position="31"/>
        <end position="54"/>
    </location>
</feature>
<organism evidence="2 3">
    <name type="scientific">Actinomyces slackii</name>
    <dbReference type="NCBI Taxonomy" id="52774"/>
    <lineage>
        <taxon>Bacteria</taxon>
        <taxon>Bacillati</taxon>
        <taxon>Actinomycetota</taxon>
        <taxon>Actinomycetes</taxon>
        <taxon>Actinomycetales</taxon>
        <taxon>Actinomycetaceae</taxon>
        <taxon>Actinomyces</taxon>
    </lineage>
</organism>
<evidence type="ECO:0000313" key="3">
    <source>
        <dbReference type="Proteomes" id="UP000276899"/>
    </source>
</evidence>
<dbReference type="EMBL" id="LR134363">
    <property type="protein sequence ID" value="VEG74083.1"/>
    <property type="molecule type" value="Genomic_DNA"/>
</dbReference>
<dbReference type="Proteomes" id="UP000276899">
    <property type="component" value="Chromosome"/>
</dbReference>
<dbReference type="STRING" id="1278298.GCA_000428685_00225"/>
<evidence type="ECO:0000313" key="2">
    <source>
        <dbReference type="EMBL" id="VEG74083.1"/>
    </source>
</evidence>